<evidence type="ECO:0000313" key="1">
    <source>
        <dbReference type="EMBL" id="KAJ7205039.1"/>
    </source>
</evidence>
<dbReference type="Proteomes" id="UP001219525">
    <property type="component" value="Unassembled WGS sequence"/>
</dbReference>
<evidence type="ECO:0000313" key="2">
    <source>
        <dbReference type="Proteomes" id="UP001219525"/>
    </source>
</evidence>
<reference evidence="1" key="1">
    <citation type="submission" date="2023-03" db="EMBL/GenBank/DDBJ databases">
        <title>Massive genome expansion in bonnet fungi (Mycena s.s.) driven by repeated elements and novel gene families across ecological guilds.</title>
        <authorList>
            <consortium name="Lawrence Berkeley National Laboratory"/>
            <person name="Harder C.B."/>
            <person name="Miyauchi S."/>
            <person name="Viragh M."/>
            <person name="Kuo A."/>
            <person name="Thoen E."/>
            <person name="Andreopoulos B."/>
            <person name="Lu D."/>
            <person name="Skrede I."/>
            <person name="Drula E."/>
            <person name="Henrissat B."/>
            <person name="Morin E."/>
            <person name="Kohler A."/>
            <person name="Barry K."/>
            <person name="LaButti K."/>
            <person name="Morin E."/>
            <person name="Salamov A."/>
            <person name="Lipzen A."/>
            <person name="Mereny Z."/>
            <person name="Hegedus B."/>
            <person name="Baldrian P."/>
            <person name="Stursova M."/>
            <person name="Weitz H."/>
            <person name="Taylor A."/>
            <person name="Grigoriev I.V."/>
            <person name="Nagy L.G."/>
            <person name="Martin F."/>
            <person name="Kauserud H."/>
        </authorList>
    </citation>
    <scope>NUCLEOTIDE SEQUENCE</scope>
    <source>
        <strain evidence="1">9144</strain>
    </source>
</reference>
<dbReference type="AlphaFoldDB" id="A0AAD6VBP0"/>
<keyword evidence="2" id="KW-1185">Reference proteome</keyword>
<dbReference type="EMBL" id="JARJCW010000045">
    <property type="protein sequence ID" value="KAJ7205039.1"/>
    <property type="molecule type" value="Genomic_DNA"/>
</dbReference>
<accession>A0AAD6VBP0</accession>
<comment type="caution">
    <text evidence="1">The sequence shown here is derived from an EMBL/GenBank/DDBJ whole genome shotgun (WGS) entry which is preliminary data.</text>
</comment>
<organism evidence="1 2">
    <name type="scientific">Mycena pura</name>
    <dbReference type="NCBI Taxonomy" id="153505"/>
    <lineage>
        <taxon>Eukaryota</taxon>
        <taxon>Fungi</taxon>
        <taxon>Dikarya</taxon>
        <taxon>Basidiomycota</taxon>
        <taxon>Agaricomycotina</taxon>
        <taxon>Agaricomycetes</taxon>
        <taxon>Agaricomycetidae</taxon>
        <taxon>Agaricales</taxon>
        <taxon>Marasmiineae</taxon>
        <taxon>Mycenaceae</taxon>
        <taxon>Mycena</taxon>
    </lineage>
</organism>
<protein>
    <submittedName>
        <fullName evidence="1">Uncharacterized protein</fullName>
    </submittedName>
</protein>
<name>A0AAD6VBP0_9AGAR</name>
<proteinExistence type="predicted"/>
<sequence length="306" mass="33948">MSHTHLFPIQSPSYRQNRTGWNRSWERRLAEVYGSALEPANALAKRIDIVPKAKYDALIGALETILAMKKEVVALQVDLTRYATRRFAERDLGGAWMACAESRRDDILLEGLVRTCDATSDFESRRGLCPETTLGRLNRGHGAGYLDLLKGLLLSQTDTTLLPGAYQTVPCAAVDGIMGLSGVAAPQAEHDGYKLLREFNRCARAYFLTLFVWNTMLAFYDEKEDTGHYKLVSGRARVSPAKASALGIDPQLAAKEDPHRACSVCTRNAEKAGVPKLLNCKICNANDIETLYCGKYARVLILWSKF</sequence>
<gene>
    <name evidence="1" type="ORF">GGX14DRAFT_459165</name>
</gene>